<dbReference type="Pfam" id="PF07238">
    <property type="entry name" value="PilZ"/>
    <property type="match status" value="1"/>
</dbReference>
<evidence type="ECO:0000259" key="1">
    <source>
        <dbReference type="Pfam" id="PF07238"/>
    </source>
</evidence>
<dbReference type="RefSeq" id="WP_015925745.1">
    <property type="nucleotide sequence ID" value="NC_011898.1"/>
</dbReference>
<dbReference type="GO" id="GO:0035438">
    <property type="term" value="F:cyclic-di-GMP binding"/>
    <property type="evidence" value="ECO:0007669"/>
    <property type="project" value="InterPro"/>
</dbReference>
<name>B8I5B7_RUMCH</name>
<accession>B8I5B7</accession>
<keyword evidence="3" id="KW-1185">Reference proteome</keyword>
<feature type="domain" description="PilZ" evidence="1">
    <location>
        <begin position="93"/>
        <end position="183"/>
    </location>
</feature>
<evidence type="ECO:0000313" key="3">
    <source>
        <dbReference type="Proteomes" id="UP000001349"/>
    </source>
</evidence>
<dbReference type="InterPro" id="IPR009875">
    <property type="entry name" value="PilZ_domain"/>
</dbReference>
<gene>
    <name evidence="2" type="ordered locus">Ccel_2317</name>
</gene>
<dbReference type="Gene3D" id="2.40.10.220">
    <property type="entry name" value="predicted glycosyltransferase like domains"/>
    <property type="match status" value="1"/>
</dbReference>
<dbReference type="AlphaFoldDB" id="B8I5B7"/>
<evidence type="ECO:0000313" key="2">
    <source>
        <dbReference type="EMBL" id="ACL76653.1"/>
    </source>
</evidence>
<sequence length="213" mass="24698">MDKFNLVLRHYNKVKPMNCEIVSGDTKKVFTVKLCNEEKNGAEIIKGDPVLIGFLNSDETLYLSGGNVVGAIPNEEEYIIHSNNPENIAFETERRQYERFPTSLIGEMKLVDFNKREPVCIKDFSYAGMCLYSTDDFNKDDEVEISVFLSNSVIKYDATIVRKTVRFGRFEYGIQLTHRDKNSMYYTQNQLTSFILSEKEIMYRHLLNAKLKL</sequence>
<dbReference type="KEGG" id="cce:Ccel_2317"/>
<dbReference type="Proteomes" id="UP000001349">
    <property type="component" value="Chromosome"/>
</dbReference>
<proteinExistence type="predicted"/>
<reference evidence="2 3" key="1">
    <citation type="submission" date="2009-01" db="EMBL/GenBank/DDBJ databases">
        <title>Complete sequence of Clostridium cellulolyticum H10.</title>
        <authorList>
            <consortium name="US DOE Joint Genome Institute"/>
            <person name="Lucas S."/>
            <person name="Copeland A."/>
            <person name="Lapidus A."/>
            <person name="Glavina del Rio T."/>
            <person name="Dalin E."/>
            <person name="Tice H."/>
            <person name="Bruce D."/>
            <person name="Goodwin L."/>
            <person name="Pitluck S."/>
            <person name="Chertkov O."/>
            <person name="Saunders E."/>
            <person name="Brettin T."/>
            <person name="Detter J.C."/>
            <person name="Han C."/>
            <person name="Larimer F."/>
            <person name="Land M."/>
            <person name="Hauser L."/>
            <person name="Kyrpides N."/>
            <person name="Ivanova N."/>
            <person name="Zhou J."/>
            <person name="Richardson P."/>
        </authorList>
    </citation>
    <scope>NUCLEOTIDE SEQUENCE [LARGE SCALE GENOMIC DNA]</scope>
    <source>
        <strain evidence="3">ATCC 35319 / DSM 5812 / JCM 6584 / H10</strain>
    </source>
</reference>
<dbReference type="SUPFAM" id="SSF141371">
    <property type="entry name" value="PilZ domain-like"/>
    <property type="match status" value="1"/>
</dbReference>
<dbReference type="EMBL" id="CP001348">
    <property type="protein sequence ID" value="ACL76653.1"/>
    <property type="molecule type" value="Genomic_DNA"/>
</dbReference>
<protein>
    <submittedName>
        <fullName evidence="2">Type IV pilus assembly PilZ</fullName>
    </submittedName>
</protein>
<dbReference type="eggNOG" id="ENOG5033KHY">
    <property type="taxonomic scope" value="Bacteria"/>
</dbReference>
<organism evidence="2 3">
    <name type="scientific">Ruminiclostridium cellulolyticum (strain ATCC 35319 / DSM 5812 / JCM 6584 / H10)</name>
    <name type="common">Clostridium cellulolyticum</name>
    <dbReference type="NCBI Taxonomy" id="394503"/>
    <lineage>
        <taxon>Bacteria</taxon>
        <taxon>Bacillati</taxon>
        <taxon>Bacillota</taxon>
        <taxon>Clostridia</taxon>
        <taxon>Eubacteriales</taxon>
        <taxon>Oscillospiraceae</taxon>
        <taxon>Ruminiclostridium</taxon>
    </lineage>
</organism>
<dbReference type="OrthoDB" id="2081956at2"/>
<dbReference type="HOGENOM" id="CLU_1292573_0_0_9"/>